<reference evidence="2 3" key="1">
    <citation type="submission" date="2016-06" db="EMBL/GenBank/DDBJ databases">
        <title>Comparative genomics of the ectomycorrhizal sister species Rhizopogon vinicolor and Rhizopogon vesiculosus (Basidiomycota: Boletales) reveals a divergence of the mating type B locus.</title>
        <authorList>
            <consortium name="DOE Joint Genome Institute"/>
            <person name="Mujic A.B."/>
            <person name="Kuo A."/>
            <person name="Tritt A."/>
            <person name="Lipzen A."/>
            <person name="Chen C."/>
            <person name="Johnson J."/>
            <person name="Sharma A."/>
            <person name="Barry K."/>
            <person name="Grigoriev I.V."/>
            <person name="Spatafora J.W."/>
        </authorList>
    </citation>
    <scope>NUCLEOTIDE SEQUENCE [LARGE SCALE GENOMIC DNA]</scope>
    <source>
        <strain evidence="2 3">AM-OR11-026</strain>
    </source>
</reference>
<dbReference type="Proteomes" id="UP000092154">
    <property type="component" value="Unassembled WGS sequence"/>
</dbReference>
<protein>
    <submittedName>
        <fullName evidence="2">Uncharacterized protein</fullName>
    </submittedName>
</protein>
<evidence type="ECO:0000313" key="2">
    <source>
        <dbReference type="EMBL" id="OAX38055.1"/>
    </source>
</evidence>
<sequence length="90" mass="10357">MDVCIARWLRCTIQANTYELMIPISDAVYTYYVLVIFFYSPLYCCIINFLEDRPAAMMSEPTASFISHLLPYRISESCSACTNINVATRH</sequence>
<dbReference type="InParanoid" id="A0A1B7MZM9"/>
<keyword evidence="1" id="KW-0472">Membrane</keyword>
<gene>
    <name evidence="2" type="ORF">K503DRAFT_187088</name>
</gene>
<dbReference type="EMBL" id="KV448315">
    <property type="protein sequence ID" value="OAX38055.1"/>
    <property type="molecule type" value="Genomic_DNA"/>
</dbReference>
<name>A0A1B7MZM9_9AGAM</name>
<dbReference type="AlphaFoldDB" id="A0A1B7MZM9"/>
<evidence type="ECO:0000256" key="1">
    <source>
        <dbReference type="SAM" id="Phobius"/>
    </source>
</evidence>
<keyword evidence="1" id="KW-0812">Transmembrane</keyword>
<keyword evidence="1" id="KW-1133">Transmembrane helix</keyword>
<evidence type="ECO:0000313" key="3">
    <source>
        <dbReference type="Proteomes" id="UP000092154"/>
    </source>
</evidence>
<keyword evidence="3" id="KW-1185">Reference proteome</keyword>
<accession>A0A1B7MZM9</accession>
<proteinExistence type="predicted"/>
<organism evidence="2 3">
    <name type="scientific">Rhizopogon vinicolor AM-OR11-026</name>
    <dbReference type="NCBI Taxonomy" id="1314800"/>
    <lineage>
        <taxon>Eukaryota</taxon>
        <taxon>Fungi</taxon>
        <taxon>Dikarya</taxon>
        <taxon>Basidiomycota</taxon>
        <taxon>Agaricomycotina</taxon>
        <taxon>Agaricomycetes</taxon>
        <taxon>Agaricomycetidae</taxon>
        <taxon>Boletales</taxon>
        <taxon>Suillineae</taxon>
        <taxon>Rhizopogonaceae</taxon>
        <taxon>Rhizopogon</taxon>
    </lineage>
</organism>
<feature type="transmembrane region" description="Helical" evidence="1">
    <location>
        <begin position="29"/>
        <end position="50"/>
    </location>
</feature>